<evidence type="ECO:0000313" key="3">
    <source>
        <dbReference type="Proteomes" id="UP000693970"/>
    </source>
</evidence>
<protein>
    <submittedName>
        <fullName evidence="2">Uncharacterized protein</fullName>
    </submittedName>
</protein>
<evidence type="ECO:0000313" key="2">
    <source>
        <dbReference type="EMBL" id="KAG7360481.1"/>
    </source>
</evidence>
<reference evidence="2" key="1">
    <citation type="journal article" date="2021" name="Sci. Rep.">
        <title>Diploid genomic architecture of Nitzschia inconspicua, an elite biomass production diatom.</title>
        <authorList>
            <person name="Oliver A."/>
            <person name="Podell S."/>
            <person name="Pinowska A."/>
            <person name="Traller J.C."/>
            <person name="Smith S.R."/>
            <person name="McClure R."/>
            <person name="Beliaev A."/>
            <person name="Bohutskyi P."/>
            <person name="Hill E.A."/>
            <person name="Rabines A."/>
            <person name="Zheng H."/>
            <person name="Allen L.Z."/>
            <person name="Kuo A."/>
            <person name="Grigoriev I.V."/>
            <person name="Allen A.E."/>
            <person name="Hazlebeck D."/>
            <person name="Allen E.E."/>
        </authorList>
    </citation>
    <scope>NUCLEOTIDE SEQUENCE</scope>
    <source>
        <strain evidence="2">Hildebrandi</strain>
    </source>
</reference>
<dbReference type="AlphaFoldDB" id="A0A9K3LGJ4"/>
<keyword evidence="3" id="KW-1185">Reference proteome</keyword>
<proteinExistence type="predicted"/>
<gene>
    <name evidence="2" type="ORF">IV203_035580</name>
</gene>
<dbReference type="EMBL" id="JAGRRH010000013">
    <property type="protein sequence ID" value="KAG7360481.1"/>
    <property type="molecule type" value="Genomic_DNA"/>
</dbReference>
<dbReference type="OrthoDB" id="43916at2759"/>
<accession>A0A9K3LGJ4</accession>
<feature type="region of interest" description="Disordered" evidence="1">
    <location>
        <begin position="102"/>
        <end position="131"/>
    </location>
</feature>
<evidence type="ECO:0000256" key="1">
    <source>
        <dbReference type="SAM" id="MobiDB-lite"/>
    </source>
</evidence>
<organism evidence="2 3">
    <name type="scientific">Nitzschia inconspicua</name>
    <dbReference type="NCBI Taxonomy" id="303405"/>
    <lineage>
        <taxon>Eukaryota</taxon>
        <taxon>Sar</taxon>
        <taxon>Stramenopiles</taxon>
        <taxon>Ochrophyta</taxon>
        <taxon>Bacillariophyta</taxon>
        <taxon>Bacillariophyceae</taxon>
        <taxon>Bacillariophycidae</taxon>
        <taxon>Bacillariales</taxon>
        <taxon>Bacillariaceae</taxon>
        <taxon>Nitzschia</taxon>
    </lineage>
</organism>
<comment type="caution">
    <text evidence="2">The sequence shown here is derived from an EMBL/GenBank/DDBJ whole genome shotgun (WGS) entry which is preliminary data.</text>
</comment>
<sequence length="169" mass="19208">MTRHTICLQSSNENDGDKSPENSSSTSTTTMADYSDNEIEEMKNLIVSLSMEKTDHDRRTRVKEVFVEALSRPNGMPQRFSNLFDLVLTQVGDQVQMQAKKKFFEQQQQQQPEDISSSEEDGEVAVEDGELRIKSPEELQLWALVDMMVQSKTIVKKRNGELGSKGTFQ</sequence>
<feature type="compositionally biased region" description="Acidic residues" evidence="1">
    <location>
        <begin position="116"/>
        <end position="128"/>
    </location>
</feature>
<dbReference type="Proteomes" id="UP000693970">
    <property type="component" value="Unassembled WGS sequence"/>
</dbReference>
<name>A0A9K3LGJ4_9STRA</name>
<feature type="region of interest" description="Disordered" evidence="1">
    <location>
        <begin position="1"/>
        <end position="37"/>
    </location>
</feature>
<reference evidence="2" key="2">
    <citation type="submission" date="2021-04" db="EMBL/GenBank/DDBJ databases">
        <authorList>
            <person name="Podell S."/>
        </authorList>
    </citation>
    <scope>NUCLEOTIDE SEQUENCE</scope>
    <source>
        <strain evidence="2">Hildebrandi</strain>
    </source>
</reference>